<gene>
    <name evidence="3" type="ORF">FA15DRAFT_654591</name>
</gene>
<keyword evidence="2" id="KW-0732">Signal</keyword>
<keyword evidence="1" id="KW-1133">Transmembrane helix</keyword>
<evidence type="ECO:0000313" key="3">
    <source>
        <dbReference type="EMBL" id="TFK26105.1"/>
    </source>
</evidence>
<dbReference type="EMBL" id="ML210178">
    <property type="protein sequence ID" value="TFK26105.1"/>
    <property type="molecule type" value="Genomic_DNA"/>
</dbReference>
<evidence type="ECO:0000256" key="1">
    <source>
        <dbReference type="SAM" id="Phobius"/>
    </source>
</evidence>
<dbReference type="AlphaFoldDB" id="A0A5C3L065"/>
<feature type="transmembrane region" description="Helical" evidence="1">
    <location>
        <begin position="184"/>
        <end position="207"/>
    </location>
</feature>
<reference evidence="3 4" key="1">
    <citation type="journal article" date="2019" name="Nat. Ecol. Evol.">
        <title>Megaphylogeny resolves global patterns of mushroom evolution.</title>
        <authorList>
            <person name="Varga T."/>
            <person name="Krizsan K."/>
            <person name="Foldi C."/>
            <person name="Dima B."/>
            <person name="Sanchez-Garcia M."/>
            <person name="Sanchez-Ramirez S."/>
            <person name="Szollosi G.J."/>
            <person name="Szarkandi J.G."/>
            <person name="Papp V."/>
            <person name="Albert L."/>
            <person name="Andreopoulos W."/>
            <person name="Angelini C."/>
            <person name="Antonin V."/>
            <person name="Barry K.W."/>
            <person name="Bougher N.L."/>
            <person name="Buchanan P."/>
            <person name="Buyck B."/>
            <person name="Bense V."/>
            <person name="Catcheside P."/>
            <person name="Chovatia M."/>
            <person name="Cooper J."/>
            <person name="Damon W."/>
            <person name="Desjardin D."/>
            <person name="Finy P."/>
            <person name="Geml J."/>
            <person name="Haridas S."/>
            <person name="Hughes K."/>
            <person name="Justo A."/>
            <person name="Karasinski D."/>
            <person name="Kautmanova I."/>
            <person name="Kiss B."/>
            <person name="Kocsube S."/>
            <person name="Kotiranta H."/>
            <person name="LaButti K.M."/>
            <person name="Lechner B.E."/>
            <person name="Liimatainen K."/>
            <person name="Lipzen A."/>
            <person name="Lukacs Z."/>
            <person name="Mihaltcheva S."/>
            <person name="Morgado L.N."/>
            <person name="Niskanen T."/>
            <person name="Noordeloos M.E."/>
            <person name="Ohm R.A."/>
            <person name="Ortiz-Santana B."/>
            <person name="Ovrebo C."/>
            <person name="Racz N."/>
            <person name="Riley R."/>
            <person name="Savchenko A."/>
            <person name="Shiryaev A."/>
            <person name="Soop K."/>
            <person name="Spirin V."/>
            <person name="Szebenyi C."/>
            <person name="Tomsovsky M."/>
            <person name="Tulloss R.E."/>
            <person name="Uehling J."/>
            <person name="Grigoriev I.V."/>
            <person name="Vagvolgyi C."/>
            <person name="Papp T."/>
            <person name="Martin F.M."/>
            <person name="Miettinen O."/>
            <person name="Hibbett D.S."/>
            <person name="Nagy L.G."/>
        </authorList>
    </citation>
    <scope>NUCLEOTIDE SEQUENCE [LARGE SCALE GENOMIC DNA]</scope>
    <source>
        <strain evidence="3 4">CBS 121175</strain>
    </source>
</reference>
<organism evidence="3 4">
    <name type="scientific">Coprinopsis marcescibilis</name>
    <name type="common">Agaric fungus</name>
    <name type="synonym">Psathyrella marcescibilis</name>
    <dbReference type="NCBI Taxonomy" id="230819"/>
    <lineage>
        <taxon>Eukaryota</taxon>
        <taxon>Fungi</taxon>
        <taxon>Dikarya</taxon>
        <taxon>Basidiomycota</taxon>
        <taxon>Agaricomycotina</taxon>
        <taxon>Agaricomycetes</taxon>
        <taxon>Agaricomycetidae</taxon>
        <taxon>Agaricales</taxon>
        <taxon>Agaricineae</taxon>
        <taxon>Psathyrellaceae</taxon>
        <taxon>Coprinopsis</taxon>
    </lineage>
</organism>
<keyword evidence="1" id="KW-0812">Transmembrane</keyword>
<keyword evidence="1" id="KW-0472">Membrane</keyword>
<evidence type="ECO:0000313" key="4">
    <source>
        <dbReference type="Proteomes" id="UP000307440"/>
    </source>
</evidence>
<evidence type="ECO:0000256" key="2">
    <source>
        <dbReference type="SAM" id="SignalP"/>
    </source>
</evidence>
<feature type="signal peptide" evidence="2">
    <location>
        <begin position="1"/>
        <end position="20"/>
    </location>
</feature>
<proteinExistence type="predicted"/>
<accession>A0A5C3L065</accession>
<dbReference type="Proteomes" id="UP000307440">
    <property type="component" value="Unassembled WGS sequence"/>
</dbReference>
<feature type="chain" id="PRO_5022802933" evidence="2">
    <location>
        <begin position="21"/>
        <end position="348"/>
    </location>
</feature>
<name>A0A5C3L065_COPMA</name>
<sequence length="348" mass="38001">MPIMLLWLFVFTWLIGICLCRPTNVTIDDSAAMNYFPLGQRNSSELSRIAFLPPINGLWSNQNGGCGEFFPKELIALSNTKGATYTATTSRAPRIVRSILMLRLAPGSLTEQFAYQVPVVSFTGLDQTWHKIEIQVLGFTRPRQNYVNFDYAEFVWDPEKGSPELYSTIAGATSVQTAPSIGPIVAIAIGGTLSVGVAIILATYCIVRRRRLLSATCVSSGGESHSHVQPYPAHNLLRTSSPDPVSEKYQLKVAIQAHKMEQEILLIAGNLEAITQNASQGDVWREPSNRLKLTDIQEQIRGLSLQIRNLRQIPALGSTLTTSIADNPPGYTPQASLAPLPVAVIGPS</sequence>
<keyword evidence="4" id="KW-1185">Reference proteome</keyword>
<protein>
    <submittedName>
        <fullName evidence="3">Uncharacterized protein</fullName>
    </submittedName>
</protein>